<dbReference type="Proteomes" id="UP001652625">
    <property type="component" value="Chromosome 08"/>
</dbReference>
<reference evidence="12" key="1">
    <citation type="submission" date="2025-08" db="UniProtKB">
        <authorList>
            <consortium name="RefSeq"/>
        </authorList>
    </citation>
    <scope>IDENTIFICATION</scope>
</reference>
<protein>
    <recommendedName>
        <fullName evidence="10">Hexosyltransferase</fullName>
        <ecNumber evidence="10">2.4.1.-</ecNumber>
    </recommendedName>
</protein>
<keyword evidence="8 10" id="KW-0333">Golgi apparatus</keyword>
<evidence type="ECO:0000256" key="9">
    <source>
        <dbReference type="ARBA" id="ARBA00023136"/>
    </source>
</evidence>
<keyword evidence="4" id="KW-0808">Transferase</keyword>
<name>A0ABM4CEK8_HYDVU</name>
<organism evidence="11 12">
    <name type="scientific">Hydra vulgaris</name>
    <name type="common">Hydra</name>
    <name type="synonym">Hydra attenuata</name>
    <dbReference type="NCBI Taxonomy" id="6087"/>
    <lineage>
        <taxon>Eukaryota</taxon>
        <taxon>Metazoa</taxon>
        <taxon>Cnidaria</taxon>
        <taxon>Hydrozoa</taxon>
        <taxon>Hydroidolina</taxon>
        <taxon>Anthoathecata</taxon>
        <taxon>Aplanulata</taxon>
        <taxon>Hydridae</taxon>
        <taxon>Hydra</taxon>
    </lineage>
</organism>
<comment type="similarity">
    <text evidence="2 10">Belongs to the glycosyltransferase 31 family.</text>
</comment>
<keyword evidence="9 10" id="KW-0472">Membrane</keyword>
<keyword evidence="11" id="KW-1185">Reference proteome</keyword>
<dbReference type="Pfam" id="PF01762">
    <property type="entry name" value="Galactosyl_T"/>
    <property type="match status" value="1"/>
</dbReference>
<dbReference type="InterPro" id="IPR002659">
    <property type="entry name" value="Glyco_trans_31"/>
</dbReference>
<evidence type="ECO:0000256" key="2">
    <source>
        <dbReference type="ARBA" id="ARBA00008661"/>
    </source>
</evidence>
<accession>A0ABM4CEK8</accession>
<evidence type="ECO:0000256" key="10">
    <source>
        <dbReference type="RuleBase" id="RU363063"/>
    </source>
</evidence>
<dbReference type="RefSeq" id="XP_065660120.1">
    <property type="nucleotide sequence ID" value="XM_065804048.1"/>
</dbReference>
<sequence length="287" mass="33223">MKKSIYFYLRGAKIISIVLIVFVTASIFFIFIEIQKLKIKSEAHLKINRNLALVTTVTSLISTVNKIGKDKSEEKDTLLHIIIDSVEKDNSTLYTTLILISSFVNHKSRRNTIRKSWGNSSNWNTEEKYLIVFVVGRVMNTNSMIEIAEEAKLQKDILYLDVFEDFYLLTKKVIIGLIWAKHNINFKALLKGDDDTFMNLDNIMKFVKHNEVTDGYFGNKIDRAYVKRSGRYQVTKDERNESNYNPYCSGGGFILTNSSVYKMIPIFDLKKIFRIDDVFIGEVAYKE</sequence>
<evidence type="ECO:0000256" key="8">
    <source>
        <dbReference type="ARBA" id="ARBA00023034"/>
    </source>
</evidence>
<dbReference type="EC" id="2.4.1.-" evidence="10"/>
<evidence type="ECO:0000256" key="1">
    <source>
        <dbReference type="ARBA" id="ARBA00004323"/>
    </source>
</evidence>
<dbReference type="PANTHER" id="PTHR11214">
    <property type="entry name" value="BETA-1,3-N-ACETYLGLUCOSAMINYLTRANSFERASE"/>
    <property type="match status" value="1"/>
</dbReference>
<gene>
    <name evidence="12" type="primary">LOC100214887</name>
</gene>
<evidence type="ECO:0000256" key="3">
    <source>
        <dbReference type="ARBA" id="ARBA00022676"/>
    </source>
</evidence>
<proteinExistence type="inferred from homology"/>
<dbReference type="PANTHER" id="PTHR11214:SF365">
    <property type="entry name" value="HEXOSYLTRANSFERASE"/>
    <property type="match status" value="1"/>
</dbReference>
<comment type="subcellular location">
    <subcellularLocation>
        <location evidence="1 10">Golgi apparatus membrane</location>
        <topology evidence="1 10">Single-pass type II membrane protein</topology>
    </subcellularLocation>
</comment>
<dbReference type="Gene3D" id="3.90.550.50">
    <property type="match status" value="1"/>
</dbReference>
<evidence type="ECO:0000256" key="5">
    <source>
        <dbReference type="ARBA" id="ARBA00022692"/>
    </source>
</evidence>
<evidence type="ECO:0000313" key="12">
    <source>
        <dbReference type="RefSeq" id="XP_065660120.1"/>
    </source>
</evidence>
<keyword evidence="6 10" id="KW-0735">Signal-anchor</keyword>
<keyword evidence="5 10" id="KW-0812">Transmembrane</keyword>
<feature type="transmembrane region" description="Helical" evidence="10">
    <location>
        <begin position="12"/>
        <end position="32"/>
    </location>
</feature>
<dbReference type="GeneID" id="100214887"/>
<keyword evidence="7 10" id="KW-1133">Transmembrane helix</keyword>
<evidence type="ECO:0000256" key="6">
    <source>
        <dbReference type="ARBA" id="ARBA00022968"/>
    </source>
</evidence>
<keyword evidence="3 10" id="KW-0328">Glycosyltransferase</keyword>
<evidence type="ECO:0000313" key="11">
    <source>
        <dbReference type="Proteomes" id="UP001652625"/>
    </source>
</evidence>
<evidence type="ECO:0000256" key="7">
    <source>
        <dbReference type="ARBA" id="ARBA00022989"/>
    </source>
</evidence>
<evidence type="ECO:0000256" key="4">
    <source>
        <dbReference type="ARBA" id="ARBA00022679"/>
    </source>
</evidence>